<dbReference type="SUPFAM" id="SSF56112">
    <property type="entry name" value="Protein kinase-like (PK-like)"/>
    <property type="match status" value="1"/>
</dbReference>
<protein>
    <recommendedName>
        <fullName evidence="4">Protein kinase domain-containing protein</fullName>
    </recommendedName>
</protein>
<name>A0A2B7X8P8_9EURO</name>
<accession>A0A2B7X8P8</accession>
<dbReference type="InterPro" id="IPR011009">
    <property type="entry name" value="Kinase-like_dom_sf"/>
</dbReference>
<dbReference type="AlphaFoldDB" id="A0A2B7X8P8"/>
<proteinExistence type="predicted"/>
<reference evidence="2 3" key="1">
    <citation type="submission" date="2017-10" db="EMBL/GenBank/DDBJ databases">
        <title>Comparative genomics in systemic dimorphic fungi from Ajellomycetaceae.</title>
        <authorList>
            <person name="Munoz J.F."/>
            <person name="Mcewen J.G."/>
            <person name="Clay O.K."/>
            <person name="Cuomo C.A."/>
        </authorList>
    </citation>
    <scope>NUCLEOTIDE SEQUENCE [LARGE SCALE GENOMIC DNA]</scope>
    <source>
        <strain evidence="2 3">UAMH130</strain>
    </source>
</reference>
<comment type="caution">
    <text evidence="2">The sequence shown here is derived from an EMBL/GenBank/DDBJ whole genome shotgun (WGS) entry which is preliminary data.</text>
</comment>
<feature type="region of interest" description="Disordered" evidence="1">
    <location>
        <begin position="1"/>
        <end position="23"/>
    </location>
</feature>
<organism evidence="2 3">
    <name type="scientific">Blastomyces parvus</name>
    <dbReference type="NCBI Taxonomy" id="2060905"/>
    <lineage>
        <taxon>Eukaryota</taxon>
        <taxon>Fungi</taxon>
        <taxon>Dikarya</taxon>
        <taxon>Ascomycota</taxon>
        <taxon>Pezizomycotina</taxon>
        <taxon>Eurotiomycetes</taxon>
        <taxon>Eurotiomycetidae</taxon>
        <taxon>Onygenales</taxon>
        <taxon>Ajellomycetaceae</taxon>
        <taxon>Blastomyces</taxon>
    </lineage>
</organism>
<sequence>MGQAFSWVKTANPDPDLEENSNNANINQHSSIIYDIEFGINAPVELGQDPEHRKHWYANFFETAYVAPHRDGKSVVVFIPEHERDLYYEDEAQAIVRITEVYERLCLNRTGHPRIVNNVPAFCLERLTPGPLVKLTLPPLTLPVVTPSAKDKLILALYYRWALQALSALHYIHTRSVYPTDFGRNSIWVRADMSIAVAGFTSAAIPTPVPEYDEHGETGNYEYVLETSKTPWRSESLELHAPQHGYNEYSAAYDLFDWATFMWRLMTNDYSTRPLPGPRRYDTSPLFPMDQADWPDFSNDTCPRKYEEKRRAEGAWQVLEEQRLGYILVKAWNGQYENAKEALDDVKKAAEKMGLLVIGEDEIEPENDLRWEEVFEVVRTGDGEYDQELRLVANAQEKITV</sequence>
<dbReference type="OrthoDB" id="20729at2759"/>
<keyword evidence="3" id="KW-1185">Reference proteome</keyword>
<dbReference type="STRING" id="2060905.A0A2B7X8P8"/>
<dbReference type="Proteomes" id="UP000224080">
    <property type="component" value="Unassembled WGS sequence"/>
</dbReference>
<dbReference type="EMBL" id="PDNC01000011">
    <property type="protein sequence ID" value="PGH08044.1"/>
    <property type="molecule type" value="Genomic_DNA"/>
</dbReference>
<evidence type="ECO:0000313" key="2">
    <source>
        <dbReference type="EMBL" id="PGH08044.1"/>
    </source>
</evidence>
<evidence type="ECO:0000256" key="1">
    <source>
        <dbReference type="SAM" id="MobiDB-lite"/>
    </source>
</evidence>
<dbReference type="Gene3D" id="1.10.510.10">
    <property type="entry name" value="Transferase(Phosphotransferase) domain 1"/>
    <property type="match status" value="1"/>
</dbReference>
<evidence type="ECO:0000313" key="3">
    <source>
        <dbReference type="Proteomes" id="UP000224080"/>
    </source>
</evidence>
<evidence type="ECO:0008006" key="4">
    <source>
        <dbReference type="Google" id="ProtNLM"/>
    </source>
</evidence>
<gene>
    <name evidence="2" type="ORF">GX51_01485</name>
</gene>